<comment type="pathway">
    <text evidence="1">Cofactor biosynthesis; riboflavin biosynthesis.</text>
</comment>
<protein>
    <submittedName>
        <fullName evidence="5">Pyrimidine reductase</fullName>
    </submittedName>
</protein>
<evidence type="ECO:0000313" key="5">
    <source>
        <dbReference type="EMBL" id="OAH25749.1"/>
    </source>
</evidence>
<reference evidence="6" key="1">
    <citation type="submission" date="2016-02" db="EMBL/GenBank/DDBJ databases">
        <authorList>
            <person name="Kaur G."/>
            <person name="Nair G.R."/>
            <person name="Mayilraj S."/>
        </authorList>
    </citation>
    <scope>NUCLEOTIDE SEQUENCE [LARGE SCALE GENOMIC DNA]</scope>
    <source>
        <strain evidence="6">GA-15</strain>
    </source>
</reference>
<dbReference type="OrthoDB" id="9800865at2"/>
<evidence type="ECO:0000259" key="4">
    <source>
        <dbReference type="Pfam" id="PF01872"/>
    </source>
</evidence>
<dbReference type="PANTHER" id="PTHR38011:SF7">
    <property type="entry name" value="2,5-DIAMINO-6-RIBOSYLAMINO-4(3H)-PYRIMIDINONE 5'-PHOSPHATE REDUCTASE"/>
    <property type="match status" value="1"/>
</dbReference>
<gene>
    <name evidence="5" type="ORF">AYJ05_10105</name>
</gene>
<accession>A0A177IA96</accession>
<dbReference type="GO" id="GO:0008703">
    <property type="term" value="F:5-amino-6-(5-phosphoribosylamino)uracil reductase activity"/>
    <property type="evidence" value="ECO:0007669"/>
    <property type="project" value="InterPro"/>
</dbReference>
<evidence type="ECO:0000256" key="1">
    <source>
        <dbReference type="ARBA" id="ARBA00005104"/>
    </source>
</evidence>
<dbReference type="Proteomes" id="UP000076947">
    <property type="component" value="Unassembled WGS sequence"/>
</dbReference>
<keyword evidence="2" id="KW-0521">NADP</keyword>
<proteinExistence type="predicted"/>
<evidence type="ECO:0000256" key="2">
    <source>
        <dbReference type="ARBA" id="ARBA00022857"/>
    </source>
</evidence>
<organism evidence="5 6">
    <name type="scientific">Corynebacterium stationis</name>
    <dbReference type="NCBI Taxonomy" id="1705"/>
    <lineage>
        <taxon>Bacteria</taxon>
        <taxon>Bacillati</taxon>
        <taxon>Actinomycetota</taxon>
        <taxon>Actinomycetes</taxon>
        <taxon>Mycobacteriales</taxon>
        <taxon>Corynebacteriaceae</taxon>
        <taxon>Corynebacterium</taxon>
    </lineage>
</organism>
<dbReference type="EMBL" id="LSTQ01000025">
    <property type="protein sequence ID" value="OAH25749.1"/>
    <property type="molecule type" value="Genomic_DNA"/>
</dbReference>
<dbReference type="InterPro" id="IPR002734">
    <property type="entry name" value="RibDG_C"/>
</dbReference>
<evidence type="ECO:0000313" key="6">
    <source>
        <dbReference type="Proteomes" id="UP000076947"/>
    </source>
</evidence>
<keyword evidence="3" id="KW-0560">Oxidoreductase</keyword>
<dbReference type="SUPFAM" id="SSF53597">
    <property type="entry name" value="Dihydrofolate reductase-like"/>
    <property type="match status" value="1"/>
</dbReference>
<keyword evidence="6" id="KW-1185">Reference proteome</keyword>
<dbReference type="AlphaFoldDB" id="A0A177IA96"/>
<sequence>MHTLLNGKIDGIANPTELGMRAQKLYFDLMLGKDRYYSKHRGWISGSGTSRALMGDVSHIKLSEPTEPVPAGDYLANPDAKMHYFAVDRSGSLTWDQANFSYFDVDAHIVELIPNSVSDAFKAHLRSVGVSYIIAGEEELDMAEAVRKIGEILNTEEIILGGGGTLNWSMLRQGLLDELSLVMMPTADGERHTHSLFEANEDFATPAPYEFALKNVEALEDGSVWLRYDVVGEITEG</sequence>
<dbReference type="PANTHER" id="PTHR38011">
    <property type="entry name" value="DIHYDROFOLATE REDUCTASE FAMILY PROTEIN (AFU_ORTHOLOGUE AFUA_8G06820)"/>
    <property type="match status" value="1"/>
</dbReference>
<evidence type="ECO:0000256" key="3">
    <source>
        <dbReference type="ARBA" id="ARBA00023002"/>
    </source>
</evidence>
<name>A0A177IA96_9CORY</name>
<feature type="domain" description="Bacterial bifunctional deaminase-reductase C-terminal" evidence="4">
    <location>
        <begin position="126"/>
        <end position="221"/>
    </location>
</feature>
<dbReference type="Gene3D" id="3.40.430.10">
    <property type="entry name" value="Dihydrofolate Reductase, subunit A"/>
    <property type="match status" value="1"/>
</dbReference>
<dbReference type="GO" id="GO:0009231">
    <property type="term" value="P:riboflavin biosynthetic process"/>
    <property type="evidence" value="ECO:0007669"/>
    <property type="project" value="InterPro"/>
</dbReference>
<dbReference type="InterPro" id="IPR050765">
    <property type="entry name" value="Riboflavin_Biosynth_HTPR"/>
</dbReference>
<comment type="caution">
    <text evidence="5">The sequence shown here is derived from an EMBL/GenBank/DDBJ whole genome shotgun (WGS) entry which is preliminary data.</text>
</comment>
<dbReference type="InterPro" id="IPR024072">
    <property type="entry name" value="DHFR-like_dom_sf"/>
</dbReference>
<dbReference type="Pfam" id="PF01872">
    <property type="entry name" value="RibD_C"/>
    <property type="match status" value="1"/>
</dbReference>